<comment type="caution">
    <text evidence="1">The sequence shown here is derived from an EMBL/GenBank/DDBJ whole genome shotgun (WGS) entry which is preliminary data.</text>
</comment>
<dbReference type="PATRIC" id="fig|1423754.3.peg.803"/>
<dbReference type="STRING" id="1423754.FC39_GL000782"/>
<accession>A0A0R1YKV2</accession>
<dbReference type="SUPFAM" id="SSF53254">
    <property type="entry name" value="Phosphoglycerate mutase-like"/>
    <property type="match status" value="1"/>
</dbReference>
<evidence type="ECO:0008006" key="3">
    <source>
        <dbReference type="Google" id="ProtNLM"/>
    </source>
</evidence>
<evidence type="ECO:0000313" key="2">
    <source>
        <dbReference type="Proteomes" id="UP000051223"/>
    </source>
</evidence>
<organism evidence="1 2">
    <name type="scientific">Lactobacillus hamsteri DSM 5661 = JCM 6256</name>
    <dbReference type="NCBI Taxonomy" id="1423754"/>
    <lineage>
        <taxon>Bacteria</taxon>
        <taxon>Bacillati</taxon>
        <taxon>Bacillota</taxon>
        <taxon>Bacilli</taxon>
        <taxon>Lactobacillales</taxon>
        <taxon>Lactobacillaceae</taxon>
        <taxon>Lactobacillus</taxon>
    </lineage>
</organism>
<dbReference type="CDD" id="cd07040">
    <property type="entry name" value="HP"/>
    <property type="match status" value="1"/>
</dbReference>
<dbReference type="EMBL" id="AZGI01000025">
    <property type="protein sequence ID" value="KRM40310.1"/>
    <property type="molecule type" value="Genomic_DNA"/>
</dbReference>
<reference evidence="1 2" key="1">
    <citation type="journal article" date="2015" name="Genome Announc.">
        <title>Expanding the biotechnology potential of lactobacilli through comparative genomics of 213 strains and associated genera.</title>
        <authorList>
            <person name="Sun Z."/>
            <person name="Harris H.M."/>
            <person name="McCann A."/>
            <person name="Guo C."/>
            <person name="Argimon S."/>
            <person name="Zhang W."/>
            <person name="Yang X."/>
            <person name="Jeffery I.B."/>
            <person name="Cooney J.C."/>
            <person name="Kagawa T.F."/>
            <person name="Liu W."/>
            <person name="Song Y."/>
            <person name="Salvetti E."/>
            <person name="Wrobel A."/>
            <person name="Rasinkangas P."/>
            <person name="Parkhill J."/>
            <person name="Rea M.C."/>
            <person name="O'Sullivan O."/>
            <person name="Ritari J."/>
            <person name="Douillard F.P."/>
            <person name="Paul Ross R."/>
            <person name="Yang R."/>
            <person name="Briner A.E."/>
            <person name="Felis G.E."/>
            <person name="de Vos W.M."/>
            <person name="Barrangou R."/>
            <person name="Klaenhammer T.R."/>
            <person name="Caufield P.W."/>
            <person name="Cui Y."/>
            <person name="Zhang H."/>
            <person name="O'Toole P.W."/>
        </authorList>
    </citation>
    <scope>NUCLEOTIDE SEQUENCE [LARGE SCALE GENOMIC DNA]</scope>
    <source>
        <strain evidence="1 2">DSM 5661</strain>
    </source>
</reference>
<dbReference type="Pfam" id="PF00300">
    <property type="entry name" value="His_Phos_1"/>
    <property type="match status" value="1"/>
</dbReference>
<keyword evidence="2" id="KW-1185">Reference proteome</keyword>
<dbReference type="InterPro" id="IPR029033">
    <property type="entry name" value="His_PPase_superfam"/>
</dbReference>
<dbReference type="Gene3D" id="3.40.50.1240">
    <property type="entry name" value="Phosphoglycerate mutase-like"/>
    <property type="match status" value="1"/>
</dbReference>
<protein>
    <recommendedName>
        <fullName evidence="3">Phosphoglycerate mutase</fullName>
    </recommendedName>
</protein>
<name>A0A0R1YKV2_9LACO</name>
<sequence length="118" mass="13786">MPYQRKKELKECYFGNFEGQDERLNPQPPYKDFFVQYGGESETQLQDRMHKAIFSIMENTEKDDQVLIVSHAGAILNFLSTLNLNPFKIKEKGFSNCSVLVFDYKNKELSLEKIINPK</sequence>
<dbReference type="AlphaFoldDB" id="A0A0R1YKV2"/>
<dbReference type="Proteomes" id="UP000051223">
    <property type="component" value="Unassembled WGS sequence"/>
</dbReference>
<dbReference type="InterPro" id="IPR013078">
    <property type="entry name" value="His_Pase_superF_clade-1"/>
</dbReference>
<proteinExistence type="predicted"/>
<dbReference type="eggNOG" id="COG0406">
    <property type="taxonomic scope" value="Bacteria"/>
</dbReference>
<evidence type="ECO:0000313" key="1">
    <source>
        <dbReference type="EMBL" id="KRM40310.1"/>
    </source>
</evidence>
<gene>
    <name evidence="1" type="ORF">FC39_GL000782</name>
</gene>